<evidence type="ECO:0000313" key="1">
    <source>
        <dbReference type="EMBL" id="KAF2819512.1"/>
    </source>
</evidence>
<reference evidence="1" key="1">
    <citation type="journal article" date="2020" name="Stud. Mycol.">
        <title>101 Dothideomycetes genomes: a test case for predicting lifestyles and emergence of pathogens.</title>
        <authorList>
            <person name="Haridas S."/>
            <person name="Albert R."/>
            <person name="Binder M."/>
            <person name="Bloem J."/>
            <person name="Labutti K."/>
            <person name="Salamov A."/>
            <person name="Andreopoulos B."/>
            <person name="Baker S."/>
            <person name="Barry K."/>
            <person name="Bills G."/>
            <person name="Bluhm B."/>
            <person name="Cannon C."/>
            <person name="Castanera R."/>
            <person name="Culley D."/>
            <person name="Daum C."/>
            <person name="Ezra D."/>
            <person name="Gonzalez J."/>
            <person name="Henrissat B."/>
            <person name="Kuo A."/>
            <person name="Liang C."/>
            <person name="Lipzen A."/>
            <person name="Lutzoni F."/>
            <person name="Magnuson J."/>
            <person name="Mondo S."/>
            <person name="Nolan M."/>
            <person name="Ohm R."/>
            <person name="Pangilinan J."/>
            <person name="Park H.-J."/>
            <person name="Ramirez L."/>
            <person name="Alfaro M."/>
            <person name="Sun H."/>
            <person name="Tritt A."/>
            <person name="Yoshinaga Y."/>
            <person name="Zwiers L.-H."/>
            <person name="Turgeon B."/>
            <person name="Goodwin S."/>
            <person name="Spatafora J."/>
            <person name="Crous P."/>
            <person name="Grigoriev I."/>
        </authorList>
    </citation>
    <scope>NUCLEOTIDE SEQUENCE</scope>
    <source>
        <strain evidence="1">CBS 113818</strain>
    </source>
</reference>
<dbReference type="AlphaFoldDB" id="A0A6A6ZEF9"/>
<keyword evidence="2" id="KW-1185">Reference proteome</keyword>
<organism evidence="1 2">
    <name type="scientific">Ophiobolus disseminans</name>
    <dbReference type="NCBI Taxonomy" id="1469910"/>
    <lineage>
        <taxon>Eukaryota</taxon>
        <taxon>Fungi</taxon>
        <taxon>Dikarya</taxon>
        <taxon>Ascomycota</taxon>
        <taxon>Pezizomycotina</taxon>
        <taxon>Dothideomycetes</taxon>
        <taxon>Pleosporomycetidae</taxon>
        <taxon>Pleosporales</taxon>
        <taxon>Pleosporineae</taxon>
        <taxon>Phaeosphaeriaceae</taxon>
        <taxon>Ophiobolus</taxon>
    </lineage>
</organism>
<dbReference type="Proteomes" id="UP000799424">
    <property type="component" value="Unassembled WGS sequence"/>
</dbReference>
<evidence type="ECO:0000313" key="2">
    <source>
        <dbReference type="Proteomes" id="UP000799424"/>
    </source>
</evidence>
<accession>A0A6A6ZEF9</accession>
<gene>
    <name evidence="1" type="ORF">CC86DRAFT_130191</name>
</gene>
<sequence>MPILRWLLPNLHLAPMYPGPLSRCAVIARCVFTFAISPILRFEVKPSLTIIIGSLVYVFLLTLSFSSSKVPYCSWPLHYLAVP</sequence>
<dbReference type="EMBL" id="MU006244">
    <property type="protein sequence ID" value="KAF2819512.1"/>
    <property type="molecule type" value="Genomic_DNA"/>
</dbReference>
<proteinExistence type="predicted"/>
<name>A0A6A6ZEF9_9PLEO</name>
<protein>
    <submittedName>
        <fullName evidence="1">Uncharacterized protein</fullName>
    </submittedName>
</protein>